<keyword evidence="1" id="KW-0812">Transmembrane</keyword>
<organism evidence="2 3">
    <name type="scientific">Candidatus Campbellbacteria bacterium RIFOXYC2_FULL_35_25</name>
    <dbReference type="NCBI Taxonomy" id="1797582"/>
    <lineage>
        <taxon>Bacteria</taxon>
        <taxon>Candidatus Campbelliibacteriota</taxon>
    </lineage>
</organism>
<gene>
    <name evidence="2" type="ORF">A2442_03385</name>
</gene>
<dbReference type="AlphaFoldDB" id="A0A1F5EHK3"/>
<comment type="caution">
    <text evidence="2">The sequence shown here is derived from an EMBL/GenBank/DDBJ whole genome shotgun (WGS) entry which is preliminary data.</text>
</comment>
<keyword evidence="1" id="KW-0472">Membrane</keyword>
<sequence length="78" mass="9208">MSNFLTTLRNKSQKEKKIIFIVSTLVMMSFAVIIWYSFSDFNSRNYTINFDSLKSFKEDNSDLLDGFRKNTKSLKESF</sequence>
<feature type="transmembrane region" description="Helical" evidence="1">
    <location>
        <begin position="18"/>
        <end position="38"/>
    </location>
</feature>
<proteinExistence type="predicted"/>
<reference evidence="2 3" key="1">
    <citation type="journal article" date="2016" name="Nat. Commun.">
        <title>Thousands of microbial genomes shed light on interconnected biogeochemical processes in an aquifer system.</title>
        <authorList>
            <person name="Anantharaman K."/>
            <person name="Brown C.T."/>
            <person name="Hug L.A."/>
            <person name="Sharon I."/>
            <person name="Castelle C.J."/>
            <person name="Probst A.J."/>
            <person name="Thomas B.C."/>
            <person name="Singh A."/>
            <person name="Wilkins M.J."/>
            <person name="Karaoz U."/>
            <person name="Brodie E.L."/>
            <person name="Williams K.H."/>
            <person name="Hubbard S.S."/>
            <person name="Banfield J.F."/>
        </authorList>
    </citation>
    <scope>NUCLEOTIDE SEQUENCE [LARGE SCALE GENOMIC DNA]</scope>
</reference>
<dbReference type="STRING" id="1797582.A2442_03385"/>
<evidence type="ECO:0000256" key="1">
    <source>
        <dbReference type="SAM" id="Phobius"/>
    </source>
</evidence>
<evidence type="ECO:0000313" key="2">
    <source>
        <dbReference type="EMBL" id="OGD66899.1"/>
    </source>
</evidence>
<protein>
    <submittedName>
        <fullName evidence="2">Uncharacterized protein</fullName>
    </submittedName>
</protein>
<name>A0A1F5EHK3_9BACT</name>
<accession>A0A1F5EHK3</accession>
<dbReference type="EMBL" id="MFAE01000012">
    <property type="protein sequence ID" value="OGD66899.1"/>
    <property type="molecule type" value="Genomic_DNA"/>
</dbReference>
<dbReference type="Proteomes" id="UP000179003">
    <property type="component" value="Unassembled WGS sequence"/>
</dbReference>
<keyword evidence="1" id="KW-1133">Transmembrane helix</keyword>
<evidence type="ECO:0000313" key="3">
    <source>
        <dbReference type="Proteomes" id="UP000179003"/>
    </source>
</evidence>